<dbReference type="KEGG" id="mgau:MGALJ_21890"/>
<accession>A0A9W4B233</accession>
<keyword evidence="4" id="KW-1185">Reference proteome</keyword>
<organism evidence="3 4">
    <name type="scientific">Mycobacterium gallinarum</name>
    <dbReference type="NCBI Taxonomy" id="39689"/>
    <lineage>
        <taxon>Bacteria</taxon>
        <taxon>Bacillati</taxon>
        <taxon>Actinomycetota</taxon>
        <taxon>Actinomycetes</taxon>
        <taxon>Mycobacteriales</taxon>
        <taxon>Mycobacteriaceae</taxon>
        <taxon>Mycobacterium</taxon>
    </lineage>
</organism>
<proteinExistence type="predicted"/>
<evidence type="ECO:0000259" key="2">
    <source>
        <dbReference type="Pfam" id="PF13449"/>
    </source>
</evidence>
<protein>
    <submittedName>
        <fullName evidence="3">Phytase</fullName>
    </submittedName>
</protein>
<feature type="signal peptide" evidence="1">
    <location>
        <begin position="1"/>
        <end position="20"/>
    </location>
</feature>
<evidence type="ECO:0000256" key="1">
    <source>
        <dbReference type="SAM" id="SignalP"/>
    </source>
</evidence>
<dbReference type="InterPro" id="IPR027372">
    <property type="entry name" value="Phytase-like_dom"/>
</dbReference>
<gene>
    <name evidence="3" type="ORF">MGALJ_21890</name>
</gene>
<reference evidence="3 4" key="1">
    <citation type="journal article" date="2019" name="Emerg. Microbes Infect.">
        <title>Comprehensive subspecies identification of 175 nontuberculous mycobacteria species based on 7547 genomic profiles.</title>
        <authorList>
            <person name="Matsumoto Y."/>
            <person name="Kinjo T."/>
            <person name="Motooka D."/>
            <person name="Nabeya D."/>
            <person name="Jung N."/>
            <person name="Uechi K."/>
            <person name="Horii T."/>
            <person name="Iida T."/>
            <person name="Fujita J."/>
            <person name="Nakamura S."/>
        </authorList>
    </citation>
    <scope>NUCLEOTIDE SEQUENCE [LARGE SCALE GENOMIC DNA]</scope>
    <source>
        <strain evidence="3 4">JCM 6399</strain>
    </source>
</reference>
<dbReference type="PANTHER" id="PTHR37957">
    <property type="entry name" value="BLR7070 PROTEIN"/>
    <property type="match status" value="1"/>
</dbReference>
<dbReference type="SUPFAM" id="SSF63829">
    <property type="entry name" value="Calcium-dependent phosphotriesterase"/>
    <property type="match status" value="1"/>
</dbReference>
<dbReference type="RefSeq" id="WP_163737305.1">
    <property type="nucleotide sequence ID" value="NZ_AP022601.1"/>
</dbReference>
<dbReference type="PANTHER" id="PTHR37957:SF1">
    <property type="entry name" value="PHYTASE-LIKE DOMAIN-CONTAINING PROTEIN"/>
    <property type="match status" value="1"/>
</dbReference>
<dbReference type="Proteomes" id="UP000465785">
    <property type="component" value="Chromosome"/>
</dbReference>
<evidence type="ECO:0000313" key="3">
    <source>
        <dbReference type="EMBL" id="BBY92520.1"/>
    </source>
</evidence>
<feature type="domain" description="Phytase-like" evidence="2">
    <location>
        <begin position="44"/>
        <end position="355"/>
    </location>
</feature>
<dbReference type="PROSITE" id="PS51257">
    <property type="entry name" value="PROKAR_LIPOPROTEIN"/>
    <property type="match status" value="1"/>
</dbReference>
<feature type="chain" id="PRO_5040832978" evidence="1">
    <location>
        <begin position="21"/>
        <end position="369"/>
    </location>
</feature>
<evidence type="ECO:0000313" key="4">
    <source>
        <dbReference type="Proteomes" id="UP000465785"/>
    </source>
</evidence>
<keyword evidence="1" id="KW-0732">Signal</keyword>
<name>A0A9W4B233_9MYCO</name>
<dbReference type="AlphaFoldDB" id="A0A9W4B233"/>
<sequence>MRLRCSLLAAALFLSACSPASTLSTGLTYLGQVDFPASYLFDDTTVGGLSAITYDPGRQLYYIISDDRSARNPARFYTVRITLSDNRLIGVEWLDTTSLLDRSGAPFPPLSPDAMPPVIPPDPEGIAFDERRQQLYWSSEGERIVKDPNRPLLLDPWVRVAGLDGAFRGQYDLPPVLWISQQDTGPRTNNGLEGLTLTPSGNYLFAGMEDPGFNDGGLPTAEAGALTRVTRFDVSTGTASAQYAYPLDPITAPNGDANGLSDLVALDDDNFLVIERSHGAHNVARIYRASTAGADDILDRPSLADAPPTAMTKILVADLSTIPQVQNLDNVEGITLGPRLSDGRQVVVLVTDDNFSDDQTTQFYAFAME</sequence>
<dbReference type="Pfam" id="PF13449">
    <property type="entry name" value="Phytase-like"/>
    <property type="match status" value="1"/>
</dbReference>
<dbReference type="EMBL" id="AP022601">
    <property type="protein sequence ID" value="BBY92520.1"/>
    <property type="molecule type" value="Genomic_DNA"/>
</dbReference>